<dbReference type="PANTHER" id="PTHR45138:SF9">
    <property type="entry name" value="DIGUANYLATE CYCLASE DGCM-RELATED"/>
    <property type="match status" value="1"/>
</dbReference>
<dbReference type="SMART" id="SM00267">
    <property type="entry name" value="GGDEF"/>
    <property type="match status" value="1"/>
</dbReference>
<dbReference type="GO" id="GO:1902201">
    <property type="term" value="P:negative regulation of bacterial-type flagellum-dependent cell motility"/>
    <property type="evidence" value="ECO:0007669"/>
    <property type="project" value="TreeGrafter"/>
</dbReference>
<gene>
    <name evidence="1" type="ORF">JFP838_11160</name>
</gene>
<accession>A0A127EK22</accession>
<dbReference type="Pfam" id="PF00990">
    <property type="entry name" value="GGDEF"/>
    <property type="match status" value="1"/>
</dbReference>
<dbReference type="PROSITE" id="PS50887">
    <property type="entry name" value="GGDEF"/>
    <property type="match status" value="1"/>
</dbReference>
<dbReference type="InterPro" id="IPR000160">
    <property type="entry name" value="GGDEF_dom"/>
</dbReference>
<dbReference type="SUPFAM" id="SSF55073">
    <property type="entry name" value="Nucleotide cyclase"/>
    <property type="match status" value="1"/>
</dbReference>
<dbReference type="GO" id="GO:0005886">
    <property type="term" value="C:plasma membrane"/>
    <property type="evidence" value="ECO:0007669"/>
    <property type="project" value="TreeGrafter"/>
</dbReference>
<dbReference type="EMBL" id="CP010994">
    <property type="protein sequence ID" value="AMN36299.1"/>
    <property type="molecule type" value="Genomic_DNA"/>
</dbReference>
<organism evidence="1 2">
    <name type="scientific">Clostridium perfringens</name>
    <dbReference type="NCBI Taxonomy" id="1502"/>
    <lineage>
        <taxon>Bacteria</taxon>
        <taxon>Bacillati</taxon>
        <taxon>Bacillota</taxon>
        <taxon>Clostridia</taxon>
        <taxon>Eubacteriales</taxon>
        <taxon>Clostridiaceae</taxon>
        <taxon>Clostridium</taxon>
    </lineage>
</organism>
<dbReference type="InterPro" id="IPR043128">
    <property type="entry name" value="Rev_trsase/Diguanyl_cyclase"/>
</dbReference>
<reference evidence="1 2" key="1">
    <citation type="journal article" date="2016" name="PLoS ONE">
        <title>Plasmid Characterization and Chromosome Analysis of Two netF+ Clostridium perfringens Isolates Associated with Foal and Canine Necrotizing Enteritis.</title>
        <authorList>
            <person name="Mehdizadeh Gohari I."/>
            <person name="Kropinski A.M."/>
            <person name="Weese S.J."/>
            <person name="Parreira V.R."/>
            <person name="Whitehead A.E."/>
            <person name="Boerlin P."/>
            <person name="Prescott J.F."/>
        </authorList>
    </citation>
    <scope>NUCLEOTIDE SEQUENCE [LARGE SCALE GENOMIC DNA]</scope>
    <source>
        <strain evidence="1 2">JP838</strain>
    </source>
</reference>
<dbReference type="PATRIC" id="fig|1502.177.peg.2289"/>
<dbReference type="AlphaFoldDB" id="A0A127EK22"/>
<dbReference type="InterPro" id="IPR029787">
    <property type="entry name" value="Nucleotide_cyclase"/>
</dbReference>
<proteinExistence type="predicted"/>
<dbReference type="NCBIfam" id="TIGR00254">
    <property type="entry name" value="GGDEF"/>
    <property type="match status" value="1"/>
</dbReference>
<dbReference type="PANTHER" id="PTHR45138">
    <property type="entry name" value="REGULATORY COMPONENTS OF SENSORY TRANSDUCTION SYSTEM"/>
    <property type="match status" value="1"/>
</dbReference>
<dbReference type="InterPro" id="IPR050469">
    <property type="entry name" value="Diguanylate_Cyclase"/>
</dbReference>
<dbReference type="CDD" id="cd01949">
    <property type="entry name" value="GGDEF"/>
    <property type="match status" value="1"/>
</dbReference>
<dbReference type="FunFam" id="3.30.70.270:FF:000001">
    <property type="entry name" value="Diguanylate cyclase domain protein"/>
    <property type="match status" value="1"/>
</dbReference>
<evidence type="ECO:0000313" key="2">
    <source>
        <dbReference type="Proteomes" id="UP000070260"/>
    </source>
</evidence>
<dbReference type="RefSeq" id="WP_061428828.1">
    <property type="nucleotide sequence ID" value="NZ_CATNZO010000001.1"/>
</dbReference>
<sequence>MGVLLDIKERMSIFKNFYDEIRVVDPINNKVFSDEFNSKINDNLNKKECSTSNCYDVWGKKSMCSTCISKKAYLKNDTFMKLEYNQKNIFLVLASPIEIEERKYVVEILKDITNNGEIVEGTGETDYLDLTIKTMGENLVKDYLTGVYNKRYIDQRFSKEANRNLKESIPTTVIMTDIDSFKRVNDTYGHLIGDKILRDFAKVLNNNIRENSDWIGRYGGEEFIIVLNNTNMKNGVKVAEKLRKIIEKMSFDYDEISVKITASFGVCEVSEKEDPFDTIKNADEKLYMAKMAGRNKTVF</sequence>
<name>A0A127EK22_CLOPF</name>
<dbReference type="GO" id="GO:0052621">
    <property type="term" value="F:diguanylate cyclase activity"/>
    <property type="evidence" value="ECO:0007669"/>
    <property type="project" value="TreeGrafter"/>
</dbReference>
<dbReference type="Gene3D" id="3.30.70.270">
    <property type="match status" value="1"/>
</dbReference>
<evidence type="ECO:0000313" key="1">
    <source>
        <dbReference type="EMBL" id="AMN36299.1"/>
    </source>
</evidence>
<protein>
    <submittedName>
        <fullName evidence="1">Diguanylate cyclase</fullName>
    </submittedName>
</protein>
<dbReference type="OrthoDB" id="9805474at2"/>
<dbReference type="Proteomes" id="UP000070260">
    <property type="component" value="Chromosome"/>
</dbReference>
<dbReference type="GO" id="GO:0043709">
    <property type="term" value="P:cell adhesion involved in single-species biofilm formation"/>
    <property type="evidence" value="ECO:0007669"/>
    <property type="project" value="TreeGrafter"/>
</dbReference>